<evidence type="ECO:0000256" key="1">
    <source>
        <dbReference type="ARBA" id="ARBA00022527"/>
    </source>
</evidence>
<dbReference type="PANTHER" id="PTHR24346">
    <property type="entry name" value="MAP/MICROTUBULE AFFINITY-REGULATING KINASE"/>
    <property type="match status" value="1"/>
</dbReference>
<feature type="compositionally biased region" description="Polar residues" evidence="6">
    <location>
        <begin position="23"/>
        <end position="36"/>
    </location>
</feature>
<name>A0A7S2Z8W4_9CHLO</name>
<dbReference type="PROSITE" id="PS00108">
    <property type="entry name" value="PROTEIN_KINASE_ST"/>
    <property type="match status" value="1"/>
</dbReference>
<dbReference type="InterPro" id="IPR008271">
    <property type="entry name" value="Ser/Thr_kinase_AS"/>
</dbReference>
<evidence type="ECO:0000256" key="3">
    <source>
        <dbReference type="ARBA" id="ARBA00022741"/>
    </source>
</evidence>
<dbReference type="AlphaFoldDB" id="A0A7S2Z8W4"/>
<feature type="domain" description="Protein kinase" evidence="7">
    <location>
        <begin position="107"/>
        <end position="442"/>
    </location>
</feature>
<accession>A0A7S2Z8W4</accession>
<dbReference type="GO" id="GO:0005737">
    <property type="term" value="C:cytoplasm"/>
    <property type="evidence" value="ECO:0007669"/>
    <property type="project" value="TreeGrafter"/>
</dbReference>
<dbReference type="GO" id="GO:0004674">
    <property type="term" value="F:protein serine/threonine kinase activity"/>
    <property type="evidence" value="ECO:0007669"/>
    <property type="project" value="UniProtKB-KW"/>
</dbReference>
<dbReference type="SUPFAM" id="SSF56112">
    <property type="entry name" value="Protein kinase-like (PK-like)"/>
    <property type="match status" value="1"/>
</dbReference>
<dbReference type="PROSITE" id="PS50011">
    <property type="entry name" value="PROTEIN_KINASE_DOM"/>
    <property type="match status" value="1"/>
</dbReference>
<sequence length="505" mass="54465">MGQCCSAGGAYAASQHKDASIRSDVTSSSVDTNPVTGNGGEVELQSPDKYIYAGSYGNEGGGGAAGGKHGGEGRASGNGATTAAAAAAITPRPGIPDARHFGLEATHQVLDVLGRGGEGSAWLMRELATGKLCAVKLIKRPVPKVLLPFLSQEISIQAQLGRQHENIIDLEGVMLTPNFLAIVLEYASGGPLTRYICERAQRQNQRGGAQSRGKGSSAPTQQQGEETAAAAESASAGVEGQRQGDTSSPPTSSSSSSSRRLFLSEVEALYFFKQFISAVEFCHKNGFAHRDLKLDNTLLDFHRPPTIKISDFGFAKGSAEENTFTTIGTPCYMSPEVLTTGTTKKGYNAKRADVWACGVLLFAMLFGAFPFDSTDHDPNSITTVHDILEQQLASLAKEQKWKLPGVDLDVLTTDCQDLLRRIFTIDPAKRISIGDIQQHPWYQQELPEAFRARMAQIREKQVAKDALYGDGGHYFPPHFKEKMTELVNRAAKLPEGKEETQSIWL</sequence>
<feature type="region of interest" description="Disordered" evidence="6">
    <location>
        <begin position="62"/>
        <end position="84"/>
    </location>
</feature>
<feature type="compositionally biased region" description="Gly residues" evidence="6">
    <location>
        <begin position="62"/>
        <end position="76"/>
    </location>
</feature>
<dbReference type="GO" id="GO:0035556">
    <property type="term" value="P:intracellular signal transduction"/>
    <property type="evidence" value="ECO:0007669"/>
    <property type="project" value="TreeGrafter"/>
</dbReference>
<proteinExistence type="predicted"/>
<evidence type="ECO:0000313" key="8">
    <source>
        <dbReference type="EMBL" id="CAE0028759.1"/>
    </source>
</evidence>
<evidence type="ECO:0000259" key="7">
    <source>
        <dbReference type="PROSITE" id="PS50011"/>
    </source>
</evidence>
<keyword evidence="2" id="KW-0808">Transferase</keyword>
<dbReference type="GO" id="GO:0005524">
    <property type="term" value="F:ATP binding"/>
    <property type="evidence" value="ECO:0007669"/>
    <property type="project" value="UniProtKB-KW"/>
</dbReference>
<reference evidence="8" key="1">
    <citation type="submission" date="2021-01" db="EMBL/GenBank/DDBJ databases">
        <authorList>
            <person name="Corre E."/>
            <person name="Pelletier E."/>
            <person name="Niang G."/>
            <person name="Scheremetjew M."/>
            <person name="Finn R."/>
            <person name="Kale V."/>
            <person name="Holt S."/>
            <person name="Cochrane G."/>
            <person name="Meng A."/>
            <person name="Brown T."/>
            <person name="Cohen L."/>
        </authorList>
    </citation>
    <scope>NUCLEOTIDE SEQUENCE</scope>
    <source>
        <strain evidence="8">RCC856</strain>
    </source>
</reference>
<evidence type="ECO:0000256" key="5">
    <source>
        <dbReference type="ARBA" id="ARBA00022840"/>
    </source>
</evidence>
<feature type="region of interest" description="Disordered" evidence="6">
    <location>
        <begin position="203"/>
        <end position="257"/>
    </location>
</feature>
<keyword evidence="4" id="KW-0418">Kinase</keyword>
<dbReference type="Pfam" id="PF00069">
    <property type="entry name" value="Pkinase"/>
    <property type="match status" value="2"/>
</dbReference>
<keyword evidence="5" id="KW-0067">ATP-binding</keyword>
<dbReference type="SMART" id="SM00220">
    <property type="entry name" value="S_TKc"/>
    <property type="match status" value="1"/>
</dbReference>
<feature type="compositionally biased region" description="Low complexity" evidence="6">
    <location>
        <begin position="220"/>
        <end position="257"/>
    </location>
</feature>
<evidence type="ECO:0000256" key="2">
    <source>
        <dbReference type="ARBA" id="ARBA00022679"/>
    </source>
</evidence>
<keyword evidence="1" id="KW-0723">Serine/threonine-protein kinase</keyword>
<gene>
    <name evidence="8" type="ORF">CLAU1311_LOCUS9235</name>
</gene>
<evidence type="ECO:0000256" key="6">
    <source>
        <dbReference type="SAM" id="MobiDB-lite"/>
    </source>
</evidence>
<dbReference type="InterPro" id="IPR011009">
    <property type="entry name" value="Kinase-like_dom_sf"/>
</dbReference>
<dbReference type="InterPro" id="IPR000719">
    <property type="entry name" value="Prot_kinase_dom"/>
</dbReference>
<dbReference type="PANTHER" id="PTHR24346:SF82">
    <property type="entry name" value="KP78A-RELATED"/>
    <property type="match status" value="1"/>
</dbReference>
<dbReference type="Gene3D" id="1.10.510.10">
    <property type="entry name" value="Transferase(Phosphotransferase) domain 1"/>
    <property type="match status" value="2"/>
</dbReference>
<keyword evidence="3" id="KW-0547">Nucleotide-binding</keyword>
<feature type="region of interest" description="Disordered" evidence="6">
    <location>
        <begin position="16"/>
        <end position="43"/>
    </location>
</feature>
<feature type="compositionally biased region" description="Low complexity" evidence="6">
    <location>
        <begin position="203"/>
        <end position="213"/>
    </location>
</feature>
<protein>
    <recommendedName>
        <fullName evidence="7">Protein kinase domain-containing protein</fullName>
    </recommendedName>
</protein>
<evidence type="ECO:0000256" key="4">
    <source>
        <dbReference type="ARBA" id="ARBA00022777"/>
    </source>
</evidence>
<dbReference type="EMBL" id="HBHU01014159">
    <property type="protein sequence ID" value="CAE0028759.1"/>
    <property type="molecule type" value="Transcribed_RNA"/>
</dbReference>
<organism evidence="8">
    <name type="scientific">Chloropicon laureae</name>
    <dbReference type="NCBI Taxonomy" id="464258"/>
    <lineage>
        <taxon>Eukaryota</taxon>
        <taxon>Viridiplantae</taxon>
        <taxon>Chlorophyta</taxon>
        <taxon>Chloropicophyceae</taxon>
        <taxon>Chloropicales</taxon>
        <taxon>Chloropicaceae</taxon>
        <taxon>Chloropicon</taxon>
    </lineage>
</organism>